<feature type="chain" id="PRO_5047325277" evidence="1">
    <location>
        <begin position="24"/>
        <end position="269"/>
    </location>
</feature>
<keyword evidence="3" id="KW-1185">Reference proteome</keyword>
<dbReference type="GeneID" id="72002386"/>
<accession>A0ABQ8KCK5</accession>
<name>A0ABQ8KCK5_9APHY</name>
<evidence type="ECO:0000313" key="3">
    <source>
        <dbReference type="Proteomes" id="UP000814176"/>
    </source>
</evidence>
<keyword evidence="1" id="KW-0732">Signal</keyword>
<protein>
    <submittedName>
        <fullName evidence="2">Uncharacterized protein</fullName>
    </submittedName>
</protein>
<dbReference type="RefSeq" id="XP_047777425.1">
    <property type="nucleotide sequence ID" value="XM_047921654.1"/>
</dbReference>
<organism evidence="2 3">
    <name type="scientific">Rhodofomes roseus</name>
    <dbReference type="NCBI Taxonomy" id="34475"/>
    <lineage>
        <taxon>Eukaryota</taxon>
        <taxon>Fungi</taxon>
        <taxon>Dikarya</taxon>
        <taxon>Basidiomycota</taxon>
        <taxon>Agaricomycotina</taxon>
        <taxon>Agaricomycetes</taxon>
        <taxon>Polyporales</taxon>
        <taxon>Rhodofomes</taxon>
    </lineage>
</organism>
<sequence length="269" mass="29047">MPSKTTDLALLAASSALLGTATASSMSSTSIHGDFYTSDDYYVASVPEFGQPAVYIRDELARIGSTGYASSHAFNTDLFDLVNGLNDVDGAQDVYVVPDLVDFISLLGIEYTSYSASLGFGWARLRGVRVVRPPRVLRFGDLAGPLLPDLDNLTMEVILANGTEPETVVMPYLAGYLEETFTDASSYPHGLIRANAADYSIQGAAAARETRAALAAFNSLGVGIPSQWVSNLTAIYGEDIMWRYILRDNKSGVMSVGSLEPEDYYHGFY</sequence>
<dbReference type="Proteomes" id="UP000814176">
    <property type="component" value="Unassembled WGS sequence"/>
</dbReference>
<evidence type="ECO:0000256" key="1">
    <source>
        <dbReference type="SAM" id="SignalP"/>
    </source>
</evidence>
<comment type="caution">
    <text evidence="2">The sequence shown here is derived from an EMBL/GenBank/DDBJ whole genome shotgun (WGS) entry which is preliminary data.</text>
</comment>
<reference evidence="2 3" key="1">
    <citation type="journal article" date="2021" name="Environ. Microbiol.">
        <title>Gene family expansions and transcriptome signatures uncover fungal adaptations to wood decay.</title>
        <authorList>
            <person name="Hage H."/>
            <person name="Miyauchi S."/>
            <person name="Viragh M."/>
            <person name="Drula E."/>
            <person name="Min B."/>
            <person name="Chaduli D."/>
            <person name="Navarro D."/>
            <person name="Favel A."/>
            <person name="Norest M."/>
            <person name="Lesage-Meessen L."/>
            <person name="Balint B."/>
            <person name="Merenyi Z."/>
            <person name="de Eugenio L."/>
            <person name="Morin E."/>
            <person name="Martinez A.T."/>
            <person name="Baldrian P."/>
            <person name="Stursova M."/>
            <person name="Martinez M.J."/>
            <person name="Novotny C."/>
            <person name="Magnuson J.K."/>
            <person name="Spatafora J.W."/>
            <person name="Maurice S."/>
            <person name="Pangilinan J."/>
            <person name="Andreopoulos W."/>
            <person name="LaButti K."/>
            <person name="Hundley H."/>
            <person name="Na H."/>
            <person name="Kuo A."/>
            <person name="Barry K."/>
            <person name="Lipzen A."/>
            <person name="Henrissat B."/>
            <person name="Riley R."/>
            <person name="Ahrendt S."/>
            <person name="Nagy L.G."/>
            <person name="Grigoriev I.V."/>
            <person name="Martin F."/>
            <person name="Rosso M.N."/>
        </authorList>
    </citation>
    <scope>NUCLEOTIDE SEQUENCE [LARGE SCALE GENOMIC DNA]</scope>
    <source>
        <strain evidence="2 3">CIRM-BRFM 1785</strain>
    </source>
</reference>
<proteinExistence type="predicted"/>
<evidence type="ECO:0000313" key="2">
    <source>
        <dbReference type="EMBL" id="KAH9834939.1"/>
    </source>
</evidence>
<gene>
    <name evidence="2" type="ORF">C8Q71DRAFT_724906</name>
</gene>
<dbReference type="EMBL" id="JADCUA010000014">
    <property type="protein sequence ID" value="KAH9834939.1"/>
    <property type="molecule type" value="Genomic_DNA"/>
</dbReference>
<feature type="signal peptide" evidence="1">
    <location>
        <begin position="1"/>
        <end position="23"/>
    </location>
</feature>